<gene>
    <name evidence="3" type="ORF">A2227_06245</name>
</gene>
<accession>A0A1F5SJG3</accession>
<proteinExistence type="predicted"/>
<feature type="transmembrane region" description="Helical" evidence="1">
    <location>
        <begin position="314"/>
        <end position="336"/>
    </location>
</feature>
<dbReference type="Proteomes" id="UP000178367">
    <property type="component" value="Unassembled WGS sequence"/>
</dbReference>
<name>A0A1F5SJG3_9BACT</name>
<feature type="chain" id="PRO_5009521243" description="Cohesin domain-containing protein" evidence="2">
    <location>
        <begin position="21"/>
        <end position="353"/>
    </location>
</feature>
<comment type="caution">
    <text evidence="3">The sequence shown here is derived from an EMBL/GenBank/DDBJ whole genome shotgun (WGS) entry which is preliminary data.</text>
</comment>
<dbReference type="STRING" id="1797994.A2227_06245"/>
<sequence>MFKKITILSILLLLPVCANAAVLYLDPAQGEYGPGDSFTADIKIDVDGECVNTVEAFIGFPSDYLNIIDFLIGESILNLWVEKPDRAGLKEVNQKGELHFSGGIPGGYCGKIPGDPGESNILGRIVFQVPGMIISDIDRDSLSVDFSAASRVLLHDGLGTADVLTTRGAVYKFSGASTDPDESWREDIKSDTISPLPFVIELRSDPGIFDGRYYIIFSTTDKETGMDHFEVLEITPEELSGITDKPGLYERLFMEPKTPSAWKRAKTPYLLEDQSLLSVIRVKAVDKAGNERIEEYVPPESMRVSVSRRSPGEIVFWVSLAIAALTVIFIVIILVIKIIKKIKKSKNYEKNKP</sequence>
<evidence type="ECO:0008006" key="5">
    <source>
        <dbReference type="Google" id="ProtNLM"/>
    </source>
</evidence>
<evidence type="ECO:0000256" key="2">
    <source>
        <dbReference type="SAM" id="SignalP"/>
    </source>
</evidence>
<organism evidence="3 4">
    <name type="scientific">Candidatus Falkowbacteria bacterium RIFOXYA2_FULL_47_19</name>
    <dbReference type="NCBI Taxonomy" id="1797994"/>
    <lineage>
        <taxon>Bacteria</taxon>
        <taxon>Candidatus Falkowiibacteriota</taxon>
    </lineage>
</organism>
<keyword evidence="2" id="KW-0732">Signal</keyword>
<dbReference type="EMBL" id="MFGB01000013">
    <property type="protein sequence ID" value="OGF26858.1"/>
    <property type="molecule type" value="Genomic_DNA"/>
</dbReference>
<keyword evidence="1" id="KW-1133">Transmembrane helix</keyword>
<keyword evidence="1" id="KW-0812">Transmembrane</keyword>
<keyword evidence="1" id="KW-0472">Membrane</keyword>
<evidence type="ECO:0000256" key="1">
    <source>
        <dbReference type="SAM" id="Phobius"/>
    </source>
</evidence>
<feature type="signal peptide" evidence="2">
    <location>
        <begin position="1"/>
        <end position="20"/>
    </location>
</feature>
<evidence type="ECO:0000313" key="4">
    <source>
        <dbReference type="Proteomes" id="UP000178367"/>
    </source>
</evidence>
<evidence type="ECO:0000313" key="3">
    <source>
        <dbReference type="EMBL" id="OGF26858.1"/>
    </source>
</evidence>
<protein>
    <recommendedName>
        <fullName evidence="5">Cohesin domain-containing protein</fullName>
    </recommendedName>
</protein>
<dbReference type="AlphaFoldDB" id="A0A1F5SJG3"/>
<reference evidence="3 4" key="1">
    <citation type="journal article" date="2016" name="Nat. Commun.">
        <title>Thousands of microbial genomes shed light on interconnected biogeochemical processes in an aquifer system.</title>
        <authorList>
            <person name="Anantharaman K."/>
            <person name="Brown C.T."/>
            <person name="Hug L.A."/>
            <person name="Sharon I."/>
            <person name="Castelle C.J."/>
            <person name="Probst A.J."/>
            <person name="Thomas B.C."/>
            <person name="Singh A."/>
            <person name="Wilkins M.J."/>
            <person name="Karaoz U."/>
            <person name="Brodie E.L."/>
            <person name="Williams K.H."/>
            <person name="Hubbard S.S."/>
            <person name="Banfield J.F."/>
        </authorList>
    </citation>
    <scope>NUCLEOTIDE SEQUENCE [LARGE SCALE GENOMIC DNA]</scope>
</reference>